<evidence type="ECO:0000313" key="1">
    <source>
        <dbReference type="EMBL" id="VTR56620.1"/>
    </source>
</evidence>
<sequence length="95" mass="10649">MGRAGGGYGSYVQFDGRKNGFLRRWTCYGTFTVILHRFSARFSQIRPFDLGTINAGDSVNCSANAPVLLRAMQLQPRVLKFVLNCSWRDKTLSSP</sequence>
<reference evidence="1" key="1">
    <citation type="submission" date="2019-05" db="EMBL/GenBank/DDBJ databases">
        <authorList>
            <consortium name="Pathogen Informatics"/>
        </authorList>
    </citation>
    <scope>NUCLEOTIDE SEQUENCE [LARGE SCALE GENOMIC DNA]</scope>
    <source>
        <strain evidence="1">NCTC12965</strain>
    </source>
</reference>
<dbReference type="AlphaFoldDB" id="A0A4U9WC20"/>
<protein>
    <submittedName>
        <fullName evidence="1">Uncharacterized protein</fullName>
    </submittedName>
</protein>
<proteinExistence type="predicted"/>
<dbReference type="EMBL" id="CABEEZ010000134">
    <property type="protein sequence ID" value="VTR56620.1"/>
    <property type="molecule type" value="Genomic_DNA"/>
</dbReference>
<organism evidence="1">
    <name type="scientific">Serratia fonticola</name>
    <dbReference type="NCBI Taxonomy" id="47917"/>
    <lineage>
        <taxon>Bacteria</taxon>
        <taxon>Pseudomonadati</taxon>
        <taxon>Pseudomonadota</taxon>
        <taxon>Gammaproteobacteria</taxon>
        <taxon>Enterobacterales</taxon>
        <taxon>Yersiniaceae</taxon>
        <taxon>Serratia</taxon>
    </lineage>
</organism>
<name>A0A4U9WC20_SERFO</name>
<accession>A0A4U9WC20</accession>
<gene>
    <name evidence="1" type="ORF">NCTC12965_07186</name>
</gene>